<dbReference type="AlphaFoldDB" id="A0A1Y2DX89"/>
<keyword evidence="1" id="KW-0812">Transmembrane</keyword>
<proteinExistence type="predicted"/>
<keyword evidence="3" id="KW-1185">Reference proteome</keyword>
<sequence length="555" mass="61601">MVALVVILIKIDNTPLQEWSLQIQPNSLIAVLTTVGKAAMMVPAASCLSQLKWRHFQLRPQRLGDLEIFDEASRGPWGSAVLILRLCRKLRSQFLTVYGLAILTILALGFDPSAQQVLEFPLQESKLTNASVQIGRADMYFSKGFLENEIGNYIWVPNTDLLALQSSIANGASGSVFQPFLACPRPASTCTWDTFTTLGVCSELQDVTSIATPNCTQATGGASYVNCTYTWPGMLDRNGSEDPLYDDAAINMKWDPENQIIDRGTMLFRSITRYLSTVDFQFGTFKAVRATTNGIPSQQSGGDLAPPPVAVFSGTFTWCAQTYRNMTASPIGITSFDRIDEPLTMLQTIVDRGDATNNMGPPFHTFVANSTGSTFNISRMGVETLPSYLQTLLTSVVYHDQSRPARIEDETLQMGYALYKTDLFNMTKNVADAISNQIRSNEPVGDNFNATTVSGLAFFQEAYIRVRWPWMIVPLAETAMAAFLLVISMMFTRNQPLLKTSIFAYLFAELEGWKEGDLRVSRPPTQEKLAALAEGMRARWEYEQDGALRLKRDSI</sequence>
<reference evidence="2 3" key="1">
    <citation type="submission" date="2016-07" db="EMBL/GenBank/DDBJ databases">
        <title>Pervasive Adenine N6-methylation of Active Genes in Fungi.</title>
        <authorList>
            <consortium name="DOE Joint Genome Institute"/>
            <person name="Mondo S.J."/>
            <person name="Dannebaum R.O."/>
            <person name="Kuo R.C."/>
            <person name="Labutti K."/>
            <person name="Haridas S."/>
            <person name="Kuo A."/>
            <person name="Salamov A."/>
            <person name="Ahrendt S.R."/>
            <person name="Lipzen A."/>
            <person name="Sullivan W."/>
            <person name="Andreopoulos W.B."/>
            <person name="Clum A."/>
            <person name="Lindquist E."/>
            <person name="Daum C."/>
            <person name="Ramamoorthy G.K."/>
            <person name="Gryganskyi A."/>
            <person name="Culley D."/>
            <person name="Magnuson J.K."/>
            <person name="James T.Y."/>
            <person name="O'Malley M.A."/>
            <person name="Stajich J.E."/>
            <person name="Spatafora J.W."/>
            <person name="Visel A."/>
            <person name="Grigoriev I.V."/>
        </authorList>
    </citation>
    <scope>NUCLEOTIDE SEQUENCE [LARGE SCALE GENOMIC DNA]</scope>
    <source>
        <strain evidence="2 3">CBS 129021</strain>
    </source>
</reference>
<dbReference type="RefSeq" id="XP_040715305.1">
    <property type="nucleotide sequence ID" value="XM_040854103.1"/>
</dbReference>
<dbReference type="EMBL" id="MCFJ01000007">
    <property type="protein sequence ID" value="ORY63891.1"/>
    <property type="molecule type" value="Genomic_DNA"/>
</dbReference>
<keyword evidence="1" id="KW-1133">Transmembrane helix</keyword>
<dbReference type="Proteomes" id="UP000193689">
    <property type="component" value="Unassembled WGS sequence"/>
</dbReference>
<protein>
    <submittedName>
        <fullName evidence="2">Uncharacterized protein</fullName>
    </submittedName>
</protein>
<dbReference type="PANTHER" id="PTHR35394:SF5">
    <property type="entry name" value="DUF3176 DOMAIN-CONTAINING PROTEIN"/>
    <property type="match status" value="1"/>
</dbReference>
<dbReference type="PANTHER" id="PTHR35394">
    <property type="entry name" value="DUF3176 DOMAIN-CONTAINING PROTEIN"/>
    <property type="match status" value="1"/>
</dbReference>
<dbReference type="InParanoid" id="A0A1Y2DX89"/>
<gene>
    <name evidence="2" type="ORF">BCR38DRAFT_202057</name>
</gene>
<evidence type="ECO:0000313" key="3">
    <source>
        <dbReference type="Proteomes" id="UP000193689"/>
    </source>
</evidence>
<dbReference type="Pfam" id="PF11374">
    <property type="entry name" value="DUF3176"/>
    <property type="match status" value="1"/>
</dbReference>
<dbReference type="GeneID" id="63770315"/>
<dbReference type="InterPro" id="IPR021514">
    <property type="entry name" value="DUF3176"/>
</dbReference>
<dbReference type="STRING" id="1141098.A0A1Y2DX89"/>
<name>A0A1Y2DX89_9PEZI</name>
<evidence type="ECO:0000256" key="1">
    <source>
        <dbReference type="SAM" id="Phobius"/>
    </source>
</evidence>
<feature type="transmembrane region" description="Helical" evidence="1">
    <location>
        <begin position="468"/>
        <end position="491"/>
    </location>
</feature>
<comment type="caution">
    <text evidence="2">The sequence shown here is derived from an EMBL/GenBank/DDBJ whole genome shotgun (WGS) entry which is preliminary data.</text>
</comment>
<accession>A0A1Y2DX89</accession>
<evidence type="ECO:0000313" key="2">
    <source>
        <dbReference type="EMBL" id="ORY63891.1"/>
    </source>
</evidence>
<organism evidence="2 3">
    <name type="scientific">Pseudomassariella vexata</name>
    <dbReference type="NCBI Taxonomy" id="1141098"/>
    <lineage>
        <taxon>Eukaryota</taxon>
        <taxon>Fungi</taxon>
        <taxon>Dikarya</taxon>
        <taxon>Ascomycota</taxon>
        <taxon>Pezizomycotina</taxon>
        <taxon>Sordariomycetes</taxon>
        <taxon>Xylariomycetidae</taxon>
        <taxon>Amphisphaeriales</taxon>
        <taxon>Pseudomassariaceae</taxon>
        <taxon>Pseudomassariella</taxon>
    </lineage>
</organism>
<dbReference type="OrthoDB" id="5376804at2759"/>
<keyword evidence="1" id="KW-0472">Membrane</keyword>